<evidence type="ECO:0000313" key="2">
    <source>
        <dbReference type="EMBL" id="CAF0969221.1"/>
    </source>
</evidence>
<reference evidence="3" key="1">
    <citation type="submission" date="2021-02" db="EMBL/GenBank/DDBJ databases">
        <authorList>
            <person name="Nowell W R."/>
        </authorList>
    </citation>
    <scope>NUCLEOTIDE SEQUENCE</scope>
</reference>
<proteinExistence type="predicted"/>
<evidence type="ECO:0000313" key="5">
    <source>
        <dbReference type="Proteomes" id="UP000663881"/>
    </source>
</evidence>
<accession>A0A818T3L5</accession>
<dbReference type="Proteomes" id="UP000663881">
    <property type="component" value="Unassembled WGS sequence"/>
</dbReference>
<dbReference type="EMBL" id="CAJNOM010000066">
    <property type="protein sequence ID" value="CAF0966737.1"/>
    <property type="molecule type" value="Genomic_DNA"/>
</dbReference>
<keyword evidence="4" id="KW-1185">Reference proteome</keyword>
<evidence type="ECO:0000313" key="1">
    <source>
        <dbReference type="EMBL" id="CAF0966737.1"/>
    </source>
</evidence>
<dbReference type="Proteomes" id="UP000663832">
    <property type="component" value="Unassembled WGS sequence"/>
</dbReference>
<evidence type="ECO:0000313" key="4">
    <source>
        <dbReference type="Proteomes" id="UP000663832"/>
    </source>
</evidence>
<gene>
    <name evidence="2" type="ORF">BJG266_LOCUS14242</name>
    <name evidence="3" type="ORF">OKA104_LOCUS10801</name>
    <name evidence="1" type="ORF">QVE165_LOCUS13114</name>
</gene>
<protein>
    <submittedName>
        <fullName evidence="3">Uncharacterized protein</fullName>
    </submittedName>
</protein>
<evidence type="ECO:0000313" key="3">
    <source>
        <dbReference type="EMBL" id="CAF3676301.1"/>
    </source>
</evidence>
<dbReference type="EMBL" id="CAJOAY010000488">
    <property type="protein sequence ID" value="CAF3676301.1"/>
    <property type="molecule type" value="Genomic_DNA"/>
</dbReference>
<organism evidence="3 5">
    <name type="scientific">Adineta steineri</name>
    <dbReference type="NCBI Taxonomy" id="433720"/>
    <lineage>
        <taxon>Eukaryota</taxon>
        <taxon>Metazoa</taxon>
        <taxon>Spiralia</taxon>
        <taxon>Gnathifera</taxon>
        <taxon>Rotifera</taxon>
        <taxon>Eurotatoria</taxon>
        <taxon>Bdelloidea</taxon>
        <taxon>Adinetida</taxon>
        <taxon>Adinetidae</taxon>
        <taxon>Adineta</taxon>
    </lineage>
</organism>
<dbReference type="EMBL" id="CAJNOI010000059">
    <property type="protein sequence ID" value="CAF0969221.1"/>
    <property type="molecule type" value="Genomic_DNA"/>
</dbReference>
<name>A0A818T3L5_9BILA</name>
<sequence length="92" mass="11100">MYLTLKTRLLDTDETISEDLCRILLHKFIADYFPSKNQIYENKILLLISRYVMKINLLDYFYSILFGKNPSFRFEYRFNALEKFVLKVLTSV</sequence>
<dbReference type="Proteomes" id="UP000663877">
    <property type="component" value="Unassembled WGS sequence"/>
</dbReference>
<dbReference type="AlphaFoldDB" id="A0A818T3L5"/>
<dbReference type="OrthoDB" id="10485568at2759"/>
<comment type="caution">
    <text evidence="3">The sequence shown here is derived from an EMBL/GenBank/DDBJ whole genome shotgun (WGS) entry which is preliminary data.</text>
</comment>